<feature type="coiled-coil region" evidence="1">
    <location>
        <begin position="411"/>
        <end position="438"/>
    </location>
</feature>
<dbReference type="PANTHER" id="PTHR42924">
    <property type="entry name" value="EXONUCLEASE"/>
    <property type="match status" value="1"/>
</dbReference>
<evidence type="ECO:0000313" key="3">
    <source>
        <dbReference type="EMBL" id="MFH0265531.1"/>
    </source>
</evidence>
<feature type="domain" description="RecF/RecN/SMC N-terminal" evidence="2">
    <location>
        <begin position="274"/>
        <end position="852"/>
    </location>
</feature>
<proteinExistence type="predicted"/>
<dbReference type="InterPro" id="IPR054787">
    <property type="entry name" value="TrlF_ATPase"/>
</dbReference>
<dbReference type="Gene3D" id="3.20.20.140">
    <property type="entry name" value="Metal-dependent hydrolases"/>
    <property type="match status" value="1"/>
</dbReference>
<dbReference type="NCBIfam" id="NF045780">
    <property type="entry name" value="TrlF_fam_ATP"/>
    <property type="match status" value="1"/>
</dbReference>
<evidence type="ECO:0000313" key="4">
    <source>
        <dbReference type="Proteomes" id="UP001607151"/>
    </source>
</evidence>
<keyword evidence="4" id="KW-1185">Reference proteome</keyword>
<comment type="caution">
    <text evidence="3">The sequence shown here is derived from an EMBL/GenBank/DDBJ whole genome shotgun (WGS) entry which is preliminary data.</text>
</comment>
<dbReference type="InterPro" id="IPR016195">
    <property type="entry name" value="Pol/histidinol_Pase-like"/>
</dbReference>
<dbReference type="InterPro" id="IPR052018">
    <property type="entry name" value="PHP_domain"/>
</dbReference>
<dbReference type="NCBIfam" id="NF042955">
    <property type="entry name" value="Ppl_antiphage"/>
    <property type="match status" value="1"/>
</dbReference>
<dbReference type="SUPFAM" id="SSF52540">
    <property type="entry name" value="P-loop containing nucleoside triphosphate hydrolases"/>
    <property type="match status" value="1"/>
</dbReference>
<evidence type="ECO:0000259" key="2">
    <source>
        <dbReference type="Pfam" id="PF02463"/>
    </source>
</evidence>
<dbReference type="InterPro" id="IPR027417">
    <property type="entry name" value="P-loop_NTPase"/>
</dbReference>
<dbReference type="EMBL" id="JBIHSN010000002">
    <property type="protein sequence ID" value="MFH0265531.1"/>
    <property type="molecule type" value="Genomic_DNA"/>
</dbReference>
<keyword evidence="1" id="KW-0175">Coiled coil</keyword>
<organism evidence="3 4">
    <name type="scientific">Vibrio rumoiensis</name>
    <dbReference type="NCBI Taxonomy" id="76258"/>
    <lineage>
        <taxon>Bacteria</taxon>
        <taxon>Pseudomonadati</taxon>
        <taxon>Pseudomonadota</taxon>
        <taxon>Gammaproteobacteria</taxon>
        <taxon>Vibrionales</taxon>
        <taxon>Vibrionaceae</taxon>
        <taxon>Vibrio</taxon>
    </lineage>
</organism>
<evidence type="ECO:0000256" key="1">
    <source>
        <dbReference type="SAM" id="Coils"/>
    </source>
</evidence>
<accession>A0ABW7IV61</accession>
<dbReference type="RefSeq" id="WP_394607697.1">
    <property type="nucleotide sequence ID" value="NZ_JBIHSN010000002.1"/>
</dbReference>
<dbReference type="InterPro" id="IPR003395">
    <property type="entry name" value="RecF/RecN/SMC_N"/>
</dbReference>
<name>A0ABW7IV61_9VIBR</name>
<reference evidence="3 4" key="1">
    <citation type="submission" date="2024-10" db="EMBL/GenBank/DDBJ databases">
        <authorList>
            <person name="Yibar A."/>
            <person name="Saticioglu I.B."/>
            <person name="Duman M."/>
            <person name="Ajmi N."/>
            <person name="Gurler F."/>
            <person name="Ay H."/>
            <person name="Onuk E."/>
            <person name="Guler S."/>
            <person name="Romalde J.L."/>
        </authorList>
    </citation>
    <scope>NUCLEOTIDE SEQUENCE [LARGE SCALE GENOMIC DNA]</scope>
    <source>
        <strain evidence="3 4">14-MA-B</strain>
    </source>
</reference>
<gene>
    <name evidence="3" type="primary">ppl</name>
    <name evidence="3" type="ORF">ACGRQ9_08525</name>
</gene>
<dbReference type="Pfam" id="PF02463">
    <property type="entry name" value="SMC_N"/>
    <property type="match status" value="1"/>
</dbReference>
<sequence>MSVGSKWYKFDFHNHTPASDDYQDSALSDRDWLFTYMRQELDAVVISDHNTGARIDSLKTELFQMKVEADSGDLDGFRPLTLFPGVELTATGNVHVLAIFDELSTGADIERLIGQCNGNAPVPRELNHQLVLRDGVASIVSSIKQYKNAVSVLAHIDAAKGVLSVTNQTELTDAFEAKPDAVEIRFDLTDITDGTHKRLIEDLPKLRGSDAHHPDNAGLRTCWLKMSELNFDGLKSALLDHKNCVLLDSLPPSEPSLQLRKLKLKTRICSSEDGQPAELEFNPFYNAIIGSRGSGKSTIIESIRLGMRKINELSPKLDKTLERFKSIGKGMSEDSEIECTYRKDGSDFKLTWKPDNTTTLHSIIDGELVEDLNWSTERFGISIYSQKMLFELASDNDAFLKVCDESKFVNKRQWKEKKEELERKFKNEQINLRDLLAKQSTSSALSGQLSDVSRSIEKLSESPYYTVKTNLSRLESEHFLIHEVLDSELAFLDNIDSKMPAQTLHTEPTDHSEQYHKVVQQFQVIQAQANRNIRSALENARQQYAALCRSAQITELADLISAEKENVDREANSLRAQGLDPDKLDSLVEQQTNLSVELREYNDLDVKITQAKQNITQILTEIKEHRKVLTERRKEFIASLSLDGLEIKVLPLNAPPKSIVESYQEVTGIQSFSERIYDQESGSGFIKQFIEHQTYAPIDRVIEQKYAYLEALKECHLKIADGTLTEQIDIHGSYRNRIATLSDDSLDNLMCWFPDDGIHIRYRALNSRMEDIESASPGQKAASMLQFLLSYGTDPLLLDQPEDDLDCMMLSQSVIPAIAANKQRRQLIIVSHSAPIVVNGDAEYVISMVHDKNGLRPNICGSLQTQNVKELICNQMEGGEKAFRSRFSRILS</sequence>
<protein>
    <submittedName>
        <fullName evidence="3">Anti-phage protein Ppl</fullName>
    </submittedName>
</protein>
<dbReference type="Proteomes" id="UP001607151">
    <property type="component" value="Unassembled WGS sequence"/>
</dbReference>
<dbReference type="SUPFAM" id="SSF89550">
    <property type="entry name" value="PHP domain-like"/>
    <property type="match status" value="1"/>
</dbReference>
<dbReference type="Gene3D" id="3.40.50.300">
    <property type="entry name" value="P-loop containing nucleotide triphosphate hydrolases"/>
    <property type="match status" value="2"/>
</dbReference>
<dbReference type="PANTHER" id="PTHR42924:SF3">
    <property type="entry name" value="POLYMERASE_HISTIDINOL PHOSPHATASE N-TERMINAL DOMAIN-CONTAINING PROTEIN"/>
    <property type="match status" value="1"/>
</dbReference>
<dbReference type="InterPro" id="IPR049963">
    <property type="entry name" value="Ppl_antiphage"/>
</dbReference>